<protein>
    <recommendedName>
        <fullName evidence="2">Phosphorelay protein LuxU</fullName>
    </recommendedName>
</protein>
<sequence>MEWMNQYKIDHLSQEIGAENIPMLIEIFLGELEAYQKNLTSESVDSHLDYLAEISHALKSSAASFGADRLYAKAQMLDSLFKQGEAMDEATEVASMIDELNHTAKHYYRLIN</sequence>
<dbReference type="SUPFAM" id="SSF47226">
    <property type="entry name" value="Histidine-containing phosphotransfer domain, HPT domain"/>
    <property type="match status" value="1"/>
</dbReference>
<evidence type="ECO:0000313" key="8">
    <source>
        <dbReference type="Proteomes" id="UP000190834"/>
    </source>
</evidence>
<feature type="modified residue" description="Phosphohistidine" evidence="5">
    <location>
        <position position="56"/>
    </location>
</feature>
<evidence type="ECO:0000256" key="2">
    <source>
        <dbReference type="ARBA" id="ARBA00017260"/>
    </source>
</evidence>
<dbReference type="GO" id="GO:0000160">
    <property type="term" value="P:phosphorelay signal transduction system"/>
    <property type="evidence" value="ECO:0007669"/>
    <property type="project" value="UniProtKB-KW"/>
</dbReference>
<reference evidence="8" key="1">
    <citation type="submission" date="2017-02" db="EMBL/GenBank/DDBJ databases">
        <authorList>
            <person name="Varghese N."/>
            <person name="Submissions S."/>
        </authorList>
    </citation>
    <scope>NUCLEOTIDE SEQUENCE [LARGE SCALE GENOMIC DNA]</scope>
    <source>
        <strain evidence="8">DSM 19608</strain>
    </source>
</reference>
<accession>A0A1T4LAL6</accession>
<dbReference type="Pfam" id="PF01627">
    <property type="entry name" value="Hpt"/>
    <property type="match status" value="1"/>
</dbReference>
<dbReference type="GeneID" id="70583209"/>
<dbReference type="Proteomes" id="UP000190834">
    <property type="component" value="Unassembled WGS sequence"/>
</dbReference>
<dbReference type="EMBL" id="FUXB01000002">
    <property type="protein sequence ID" value="SJZ51789.1"/>
    <property type="molecule type" value="Genomic_DNA"/>
</dbReference>
<dbReference type="OrthoDB" id="6313555at2"/>
<evidence type="ECO:0000313" key="7">
    <source>
        <dbReference type="EMBL" id="SJZ51789.1"/>
    </source>
</evidence>
<evidence type="ECO:0000256" key="1">
    <source>
        <dbReference type="ARBA" id="ARBA00011245"/>
    </source>
</evidence>
<dbReference type="Gene3D" id="1.20.120.160">
    <property type="entry name" value="HPT domain"/>
    <property type="match status" value="1"/>
</dbReference>
<keyword evidence="4" id="KW-0902">Two-component regulatory system</keyword>
<dbReference type="GO" id="GO:0004672">
    <property type="term" value="F:protein kinase activity"/>
    <property type="evidence" value="ECO:0007669"/>
    <property type="project" value="UniProtKB-ARBA"/>
</dbReference>
<dbReference type="STRING" id="1123491.SAMN02745782_00574"/>
<gene>
    <name evidence="7" type="ORF">SAMN02745782_00574</name>
</gene>
<dbReference type="PROSITE" id="PS50894">
    <property type="entry name" value="HPT"/>
    <property type="match status" value="1"/>
</dbReference>
<name>A0A1T4LAL6_VIBCI</name>
<evidence type="ECO:0000256" key="4">
    <source>
        <dbReference type="ARBA" id="ARBA00023012"/>
    </source>
</evidence>
<comment type="subunit">
    <text evidence="1">Monomer.</text>
</comment>
<dbReference type="InterPro" id="IPR036641">
    <property type="entry name" value="HPT_dom_sf"/>
</dbReference>
<dbReference type="RefSeq" id="WP_078924991.1">
    <property type="nucleotide sequence ID" value="NZ_FUXB01000002.1"/>
</dbReference>
<keyword evidence="8" id="KW-1185">Reference proteome</keyword>
<organism evidence="7 8">
    <name type="scientific">Vibrio cincinnatiensis DSM 19608</name>
    <dbReference type="NCBI Taxonomy" id="1123491"/>
    <lineage>
        <taxon>Bacteria</taxon>
        <taxon>Pseudomonadati</taxon>
        <taxon>Pseudomonadota</taxon>
        <taxon>Gammaproteobacteria</taxon>
        <taxon>Vibrionales</taxon>
        <taxon>Vibrionaceae</taxon>
        <taxon>Vibrio</taxon>
    </lineage>
</organism>
<evidence type="ECO:0000259" key="6">
    <source>
        <dbReference type="PROSITE" id="PS50894"/>
    </source>
</evidence>
<dbReference type="AlphaFoldDB" id="A0A1T4LAL6"/>
<dbReference type="NCBIfam" id="NF041948">
    <property type="entry name" value="Phrelay_LuxU_Vib"/>
    <property type="match status" value="1"/>
</dbReference>
<evidence type="ECO:0000256" key="5">
    <source>
        <dbReference type="PROSITE-ProRule" id="PRU00110"/>
    </source>
</evidence>
<dbReference type="InterPro" id="IPR053403">
    <property type="entry name" value="QS_phosphorelay_intermediate"/>
</dbReference>
<dbReference type="InterPro" id="IPR008207">
    <property type="entry name" value="Sig_transdc_His_kin_Hpt_dom"/>
</dbReference>
<keyword evidence="3 5" id="KW-0597">Phosphoprotein</keyword>
<feature type="domain" description="HPt" evidence="6">
    <location>
        <begin position="17"/>
        <end position="112"/>
    </location>
</feature>
<evidence type="ECO:0000256" key="3">
    <source>
        <dbReference type="ARBA" id="ARBA00022553"/>
    </source>
</evidence>
<proteinExistence type="predicted"/>